<dbReference type="PANTHER" id="PTHR20997:SF2">
    <property type="entry name" value="EG:BACR42I17.2 PROTEIN-RELATED"/>
    <property type="match status" value="1"/>
</dbReference>
<dbReference type="EMBL" id="DS232080">
    <property type="protein sequence ID" value="EDS34182.1"/>
    <property type="molecule type" value="Genomic_DNA"/>
</dbReference>
<dbReference type="PANTHER" id="PTHR20997">
    <property type="entry name" value="EG:BACR42I17.2 PROTEIN-RELATED"/>
    <property type="match status" value="1"/>
</dbReference>
<evidence type="ECO:0000313" key="4">
    <source>
        <dbReference type="Proteomes" id="UP000002320"/>
    </source>
</evidence>
<evidence type="ECO:0000313" key="3">
    <source>
        <dbReference type="EnsemblMetazoa" id="CPIJ010564-PA"/>
    </source>
</evidence>
<keyword evidence="1" id="KW-0732">Signal</keyword>
<dbReference type="OMA" id="FRMTPCR"/>
<dbReference type="Proteomes" id="UP000002320">
    <property type="component" value="Unassembled WGS sequence"/>
</dbReference>
<dbReference type="eggNOG" id="ENOG502TM4U">
    <property type="taxonomic scope" value="Eukaryota"/>
</dbReference>
<accession>B0WT39</accession>
<proteinExistence type="predicted"/>
<dbReference type="VEuPathDB" id="VectorBase:CPIJ010564"/>
<organism>
    <name type="scientific">Culex quinquefasciatus</name>
    <name type="common">Southern house mosquito</name>
    <name type="synonym">Culex pungens</name>
    <dbReference type="NCBI Taxonomy" id="7176"/>
    <lineage>
        <taxon>Eukaryota</taxon>
        <taxon>Metazoa</taxon>
        <taxon>Ecdysozoa</taxon>
        <taxon>Arthropoda</taxon>
        <taxon>Hexapoda</taxon>
        <taxon>Insecta</taxon>
        <taxon>Pterygota</taxon>
        <taxon>Neoptera</taxon>
        <taxon>Endopterygota</taxon>
        <taxon>Diptera</taxon>
        <taxon>Nematocera</taxon>
        <taxon>Culicoidea</taxon>
        <taxon>Culicidae</taxon>
        <taxon>Culicinae</taxon>
        <taxon>Culicini</taxon>
        <taxon>Culex</taxon>
        <taxon>Culex</taxon>
    </lineage>
</organism>
<reference evidence="2" key="1">
    <citation type="submission" date="2007-03" db="EMBL/GenBank/DDBJ databases">
        <title>Annotation of Culex pipiens quinquefasciatus.</title>
        <authorList>
            <consortium name="The Broad Institute Genome Sequencing Platform"/>
            <person name="Atkinson P.W."/>
            <person name="Hemingway J."/>
            <person name="Christensen B.M."/>
            <person name="Higgs S."/>
            <person name="Kodira C."/>
            <person name="Hannick L."/>
            <person name="Megy K."/>
            <person name="O'Leary S."/>
            <person name="Pearson M."/>
            <person name="Haas B.J."/>
            <person name="Mauceli E."/>
            <person name="Wortman J.R."/>
            <person name="Lee N.H."/>
            <person name="Guigo R."/>
            <person name="Stanke M."/>
            <person name="Alvarado L."/>
            <person name="Amedeo P."/>
            <person name="Antoine C.H."/>
            <person name="Arensburger P."/>
            <person name="Bidwell S.L."/>
            <person name="Crawford M."/>
            <person name="Camaro F."/>
            <person name="Devon K."/>
            <person name="Engels R."/>
            <person name="Hammond M."/>
            <person name="Howarth C."/>
            <person name="Koehrsen M."/>
            <person name="Lawson D."/>
            <person name="Montgomery P."/>
            <person name="Nene V."/>
            <person name="Nusbaum C."/>
            <person name="Puiu D."/>
            <person name="Romero-Severson J."/>
            <person name="Severson D.W."/>
            <person name="Shumway M."/>
            <person name="Sisk P."/>
            <person name="Stolte C."/>
            <person name="Zeng Q."/>
            <person name="Eisenstadt E."/>
            <person name="Fraser-Liggett C."/>
            <person name="Strausberg R."/>
            <person name="Galagan J."/>
            <person name="Birren B."/>
            <person name="Collins F.H."/>
        </authorList>
    </citation>
    <scope>NUCLEOTIDE SEQUENCE [LARGE SCALE GENOMIC DNA]</scope>
    <source>
        <strain evidence="2">JHB</strain>
    </source>
</reference>
<sequence>MAFRKMLLVALVGGLISVSTARVIDNNESKSSEESGELAEFLGEVESSCRKLTGSNETYEMMVLNAALVPLCVISKLDIESFSTDLDNLDETNRTEFFPKYCPQLHDSLSCLEPVTAELRKCLDPEEVEVLDVIVNMLPEGLNLACKDNGQIFFMDDSDFNECSDKFVGYVEKCADKISNTTDAMNLSSYGPKQCDELSQVRECFEQQMVECKAPKLIEIFDLFYRPMVKASPCKNLITLTELPEIESNAI</sequence>
<name>B0WT39_CULQU</name>
<dbReference type="STRING" id="7176.B0WT39"/>
<dbReference type="InterPro" id="IPR009832">
    <property type="entry name" value="DUF1397"/>
</dbReference>
<evidence type="ECO:0000256" key="1">
    <source>
        <dbReference type="SAM" id="SignalP"/>
    </source>
</evidence>
<dbReference type="EnsemblMetazoa" id="CPIJ010564-RA">
    <property type="protein sequence ID" value="CPIJ010564-PA"/>
    <property type="gene ID" value="CPIJ010564"/>
</dbReference>
<feature type="chain" id="PRO_5014566970" evidence="1">
    <location>
        <begin position="22"/>
        <end position="251"/>
    </location>
</feature>
<dbReference type="AlphaFoldDB" id="B0WT39"/>
<gene>
    <name evidence="3" type="primary">6042797</name>
    <name evidence="2" type="ORF">CpipJ_CPIJ010564</name>
</gene>
<protein>
    <submittedName>
        <fullName evidence="2 3">Uncharacterized protein</fullName>
    </submittedName>
</protein>
<dbReference type="KEGG" id="cqu:CpipJ_CPIJ010564"/>
<dbReference type="VEuPathDB" id="VectorBase:CQUJHB004006"/>
<reference evidence="3" key="2">
    <citation type="submission" date="2021-02" db="UniProtKB">
        <authorList>
            <consortium name="EnsemblMetazoa"/>
        </authorList>
    </citation>
    <scope>IDENTIFICATION</scope>
    <source>
        <strain evidence="3">JHB</strain>
    </source>
</reference>
<dbReference type="OrthoDB" id="7758508at2759"/>
<evidence type="ECO:0000313" key="2">
    <source>
        <dbReference type="EMBL" id="EDS34182.1"/>
    </source>
</evidence>
<feature type="signal peptide" evidence="1">
    <location>
        <begin position="1"/>
        <end position="21"/>
    </location>
</feature>
<dbReference type="Pfam" id="PF07165">
    <property type="entry name" value="DUF1397"/>
    <property type="match status" value="1"/>
</dbReference>
<dbReference type="HOGENOM" id="CLU_095433_0_0_1"/>
<keyword evidence="4" id="KW-1185">Reference proteome</keyword>
<dbReference type="InParanoid" id="B0WT39"/>